<dbReference type="OrthoDB" id="204377at2759"/>
<dbReference type="STRING" id="104259.A0A0F7TBK4"/>
<dbReference type="Pfam" id="PF08501">
    <property type="entry name" value="Shikimate_dh_N"/>
    <property type="match status" value="1"/>
</dbReference>
<dbReference type="Gene3D" id="3.40.50.720">
    <property type="entry name" value="NAD(P)-binding Rossmann-like Domain"/>
    <property type="match status" value="1"/>
</dbReference>
<dbReference type="InterPro" id="IPR046346">
    <property type="entry name" value="Aminoacid_DH-like_N_sf"/>
</dbReference>
<dbReference type="GO" id="GO:0009423">
    <property type="term" value="P:chorismate biosynthetic process"/>
    <property type="evidence" value="ECO:0007669"/>
    <property type="project" value="TreeGrafter"/>
</dbReference>
<proteinExistence type="predicted"/>
<evidence type="ECO:0000313" key="3">
    <source>
        <dbReference type="Proteomes" id="UP000042958"/>
    </source>
</evidence>
<dbReference type="EMBL" id="CDHK01000001">
    <property type="protein sequence ID" value="CEJ53815.1"/>
    <property type="molecule type" value="Genomic_DNA"/>
</dbReference>
<dbReference type="AlphaFoldDB" id="A0A0F7TBK4"/>
<organism evidence="2 3">
    <name type="scientific">Penicillium brasilianum</name>
    <dbReference type="NCBI Taxonomy" id="104259"/>
    <lineage>
        <taxon>Eukaryota</taxon>
        <taxon>Fungi</taxon>
        <taxon>Dikarya</taxon>
        <taxon>Ascomycota</taxon>
        <taxon>Pezizomycotina</taxon>
        <taxon>Eurotiomycetes</taxon>
        <taxon>Eurotiomycetidae</taxon>
        <taxon>Eurotiales</taxon>
        <taxon>Aspergillaceae</taxon>
        <taxon>Penicillium</taxon>
    </lineage>
</organism>
<keyword evidence="3" id="KW-1185">Reference proteome</keyword>
<evidence type="ECO:0000313" key="2">
    <source>
        <dbReference type="EMBL" id="CEJ53815.1"/>
    </source>
</evidence>
<accession>A0A0F7TBK4</accession>
<dbReference type="InterPro" id="IPR013708">
    <property type="entry name" value="Shikimate_DH-bd_N"/>
</dbReference>
<dbReference type="GO" id="GO:0004764">
    <property type="term" value="F:shikimate 3-dehydrogenase (NADP+) activity"/>
    <property type="evidence" value="ECO:0007669"/>
    <property type="project" value="InterPro"/>
</dbReference>
<dbReference type="Proteomes" id="UP000042958">
    <property type="component" value="Unassembled WGS sequence"/>
</dbReference>
<dbReference type="GO" id="GO:0019632">
    <property type="term" value="P:shikimate metabolic process"/>
    <property type="evidence" value="ECO:0007669"/>
    <property type="project" value="TreeGrafter"/>
</dbReference>
<dbReference type="Gene3D" id="3.40.50.10860">
    <property type="entry name" value="Leucine Dehydrogenase, chain A, domain 1"/>
    <property type="match status" value="1"/>
</dbReference>
<dbReference type="PANTHER" id="PTHR21089:SF1">
    <property type="entry name" value="BIFUNCTIONAL 3-DEHYDROQUINATE DEHYDRATASE_SHIKIMATE DEHYDROGENASE, CHLOROPLASTIC"/>
    <property type="match status" value="1"/>
</dbReference>
<dbReference type="SUPFAM" id="SSF51735">
    <property type="entry name" value="NAD(P)-binding Rossmann-fold domains"/>
    <property type="match status" value="1"/>
</dbReference>
<feature type="domain" description="Shikimate dehydrogenase substrate binding N-terminal" evidence="1">
    <location>
        <begin position="28"/>
        <end position="107"/>
    </location>
</feature>
<sequence>MDTLRESFRYGTSPLTSPSLSPPYNAYLFGSHISKSLSPLLHGILFRSLGLSWKFHLVQTTDKGKFLDKVNSSETIGVSITMPNKVTFGLLLEDFTDAAQVIGAVNTSFVRLDSTGKRRYIGTNTDCVGIREVIVQYDSTAVATSKGKPAMVVGGGGAARSAVYALWKWFSPSEIYIVNRLKSEVDDIVKHFTAAMPGIQLRYVADIAIAQSILAPSIIVSTIPDYPPSEPGEILCWQICEKIFGKVEKGLLVDMCYMPSPGTRLVKAANKAGWRTILGTEVLVRVCVAQQVLWTERLPNQQGVSEAIAAITQPQSAAKL</sequence>
<evidence type="ECO:0000259" key="1">
    <source>
        <dbReference type="Pfam" id="PF08501"/>
    </source>
</evidence>
<gene>
    <name evidence="2" type="ORF">PMG11_00156</name>
</gene>
<dbReference type="InterPro" id="IPR036291">
    <property type="entry name" value="NAD(P)-bd_dom_sf"/>
</dbReference>
<name>A0A0F7TBK4_PENBI</name>
<protein>
    <recommendedName>
        <fullName evidence="1">Shikimate dehydrogenase substrate binding N-terminal domain-containing protein</fullName>
    </recommendedName>
</protein>
<reference evidence="3" key="1">
    <citation type="journal article" date="2015" name="Genome Announc.">
        <title>Draft genome sequence of the fungus Penicillium brasilianum MG11.</title>
        <authorList>
            <person name="Horn F."/>
            <person name="Linde J."/>
            <person name="Mattern D.J."/>
            <person name="Walther G."/>
            <person name="Guthke R."/>
            <person name="Brakhage A.A."/>
            <person name="Valiante V."/>
        </authorList>
    </citation>
    <scope>NUCLEOTIDE SEQUENCE [LARGE SCALE GENOMIC DNA]</scope>
    <source>
        <strain evidence="3">MG11</strain>
    </source>
</reference>
<dbReference type="PANTHER" id="PTHR21089">
    <property type="entry name" value="SHIKIMATE DEHYDROGENASE"/>
    <property type="match status" value="1"/>
</dbReference>
<dbReference type="SUPFAM" id="SSF53223">
    <property type="entry name" value="Aminoacid dehydrogenase-like, N-terminal domain"/>
    <property type="match status" value="1"/>
</dbReference>
<dbReference type="InterPro" id="IPR022893">
    <property type="entry name" value="Shikimate_DH_fam"/>
</dbReference>